<dbReference type="RefSeq" id="XP_004259076.1">
    <property type="nucleotide sequence ID" value="XM_004259028.1"/>
</dbReference>
<evidence type="ECO:0000256" key="2">
    <source>
        <dbReference type="ARBA" id="ARBA00022741"/>
    </source>
</evidence>
<feature type="transmembrane region" description="Helical" evidence="5">
    <location>
        <begin position="817"/>
        <end position="844"/>
    </location>
</feature>
<dbReference type="Gene3D" id="1.10.510.10">
    <property type="entry name" value="Transferase(Phosphotransferase) domain 1"/>
    <property type="match status" value="1"/>
</dbReference>
<dbReference type="KEGG" id="eiv:EIN_121660"/>
<dbReference type="SMART" id="SM00261">
    <property type="entry name" value="FU"/>
    <property type="match status" value="3"/>
</dbReference>
<dbReference type="InterPro" id="IPR053215">
    <property type="entry name" value="TKL_Ser/Thr_kinase"/>
</dbReference>
<evidence type="ECO:0000313" key="7">
    <source>
        <dbReference type="EMBL" id="ELP92305.1"/>
    </source>
</evidence>
<protein>
    <submittedName>
        <fullName evidence="7">Protein serine/threonine kinase, putative</fullName>
        <ecNumber evidence="7">2.7.10.2</ecNumber>
    </submittedName>
</protein>
<dbReference type="PROSITE" id="PS00108">
    <property type="entry name" value="PROTEIN_KINASE_ST"/>
    <property type="match status" value="1"/>
</dbReference>
<dbReference type="InterPro" id="IPR000719">
    <property type="entry name" value="Prot_kinase_dom"/>
</dbReference>
<dbReference type="Pfam" id="PF07714">
    <property type="entry name" value="PK_Tyr_Ser-Thr"/>
    <property type="match status" value="1"/>
</dbReference>
<keyword evidence="5" id="KW-0812">Transmembrane</keyword>
<dbReference type="OrthoDB" id="300641at2759"/>
<dbReference type="EC" id="2.7.10.2" evidence="7"/>
<dbReference type="CDD" id="cd13999">
    <property type="entry name" value="STKc_MAP3K-like"/>
    <property type="match status" value="1"/>
</dbReference>
<dbReference type="PANTHER" id="PTHR45756:SF1">
    <property type="entry name" value="PROTEIN KINASE DOMAIN CONTAINING PROTEIN"/>
    <property type="match status" value="1"/>
</dbReference>
<dbReference type="Gene3D" id="3.30.200.20">
    <property type="entry name" value="Phosphorylase Kinase, domain 1"/>
    <property type="match status" value="1"/>
</dbReference>
<dbReference type="SMART" id="SM00220">
    <property type="entry name" value="S_TKc"/>
    <property type="match status" value="1"/>
</dbReference>
<organism evidence="7 8">
    <name type="scientific">Entamoeba invadens IP1</name>
    <dbReference type="NCBI Taxonomy" id="370355"/>
    <lineage>
        <taxon>Eukaryota</taxon>
        <taxon>Amoebozoa</taxon>
        <taxon>Evosea</taxon>
        <taxon>Archamoebae</taxon>
        <taxon>Mastigamoebida</taxon>
        <taxon>Entamoebidae</taxon>
        <taxon>Entamoeba</taxon>
    </lineage>
</organism>
<dbReference type="InterPro" id="IPR008271">
    <property type="entry name" value="Ser/Thr_kinase_AS"/>
</dbReference>
<dbReference type="InterPro" id="IPR000742">
    <property type="entry name" value="EGF"/>
</dbReference>
<evidence type="ECO:0000256" key="3">
    <source>
        <dbReference type="ARBA" id="ARBA00022840"/>
    </source>
</evidence>
<gene>
    <name evidence="7" type="ORF">EIN_121660</name>
</gene>
<evidence type="ECO:0000256" key="5">
    <source>
        <dbReference type="SAM" id="Phobius"/>
    </source>
</evidence>
<keyword evidence="8" id="KW-1185">Reference proteome</keyword>
<dbReference type="VEuPathDB" id="AmoebaDB:EIN_121660"/>
<keyword evidence="1" id="KW-0723">Serine/threonine-protein kinase</keyword>
<dbReference type="InterPro" id="IPR011009">
    <property type="entry name" value="Kinase-like_dom_sf"/>
</dbReference>
<evidence type="ECO:0000256" key="4">
    <source>
        <dbReference type="PROSITE-ProRule" id="PRU10141"/>
    </source>
</evidence>
<dbReference type="Gene3D" id="2.10.220.10">
    <property type="entry name" value="Hormone Receptor, Insulin-like Growth Factor Receptor 1, Chain A, domain 2"/>
    <property type="match status" value="2"/>
</dbReference>
<accession>A0A0A1UB29</accession>
<dbReference type="PROSITE" id="PS00107">
    <property type="entry name" value="PROTEIN_KINASE_ATP"/>
    <property type="match status" value="1"/>
</dbReference>
<dbReference type="GO" id="GO:0005524">
    <property type="term" value="F:ATP binding"/>
    <property type="evidence" value="ECO:0007669"/>
    <property type="project" value="UniProtKB-UniRule"/>
</dbReference>
<dbReference type="InterPro" id="IPR001245">
    <property type="entry name" value="Ser-Thr/Tyr_kinase_cat_dom"/>
</dbReference>
<reference evidence="7 8" key="1">
    <citation type="submission" date="2012-10" db="EMBL/GenBank/DDBJ databases">
        <authorList>
            <person name="Zafar N."/>
            <person name="Inman J."/>
            <person name="Hall N."/>
            <person name="Lorenzi H."/>
            <person name="Caler E."/>
        </authorList>
    </citation>
    <scope>NUCLEOTIDE SEQUENCE [LARGE SCALE GENOMIC DNA]</scope>
    <source>
        <strain evidence="7 8">IP1</strain>
    </source>
</reference>
<dbReference type="SUPFAM" id="SSF57184">
    <property type="entry name" value="Growth factor receptor domain"/>
    <property type="match status" value="3"/>
</dbReference>
<proteinExistence type="predicted"/>
<evidence type="ECO:0000259" key="6">
    <source>
        <dbReference type="PROSITE" id="PS50011"/>
    </source>
</evidence>
<dbReference type="GeneID" id="14891335"/>
<keyword evidence="5" id="KW-0472">Membrane</keyword>
<keyword evidence="5" id="KW-1133">Transmembrane helix</keyword>
<dbReference type="InterPro" id="IPR009030">
    <property type="entry name" value="Growth_fac_rcpt_cys_sf"/>
</dbReference>
<feature type="binding site" evidence="4">
    <location>
        <position position="1008"/>
    </location>
    <ligand>
        <name>ATP</name>
        <dbReference type="ChEBI" id="CHEBI:30616"/>
    </ligand>
</feature>
<evidence type="ECO:0000256" key="1">
    <source>
        <dbReference type="ARBA" id="ARBA00022527"/>
    </source>
</evidence>
<dbReference type="SUPFAM" id="SSF56112">
    <property type="entry name" value="Protein kinase-like (PK-like)"/>
    <property type="match status" value="1"/>
</dbReference>
<feature type="non-terminal residue" evidence="7">
    <location>
        <position position="1"/>
    </location>
</feature>
<feature type="domain" description="Protein kinase" evidence="6">
    <location>
        <begin position="980"/>
        <end position="1243"/>
    </location>
</feature>
<keyword evidence="7" id="KW-0808">Transferase</keyword>
<dbReference type="PANTHER" id="PTHR45756">
    <property type="entry name" value="PALMITOYLTRANSFERASE"/>
    <property type="match status" value="1"/>
</dbReference>
<sequence length="1245" mass="141266">YNTTLIMQGNSMINATQIITFYGNSSVFLNDNCTLKTHDSIYMNGNSSLEMNGTALLETQNVLYVTDNSTLLMDQYSKIVIGGFVKIYNAFEYQRPTDIRKYYKGGLKVYQGAFLISSNVTVIKGNLYISGISDHKEDIPKIEVDNFGCENGSIFFGKDSLIITHENVNLSLCILDVSFRTIRDIPLFITRNFVFRIITITTTYDFDLIYTDNVYSGRINGASKLLLNGKLTRMGSSEKIFCHLNKVDLSTKRWSYTEPYCPLGNDVDWYITPLYNVTSLLIENTTKSDTMVLKRHQKQTELYSDESATIFDTQISFYKTNNFVVGILANKVTEISTFNLSKNVLFISETNLYHEGITFRAALNKNYTLTRIINPICEYPLIYNKTNHSCYTSVECSDTNCKYCPSDTRSCVQCHSSYSLESGKCVNITNCLYTKANRCLFCSKGYHLQTNGTCSLINNCAIIEFDGKCQLCNYNKQLININGDCIEKDANILNSSEHTIVSCNKGFYINSMTCKNCTDTYSNSLWCENGRTTKCQSTSEMTPNGKCDIKICDNKNESNVRCSVDIPDCLYTTNNKCIECKQNYYIYNNTCQLLNDSHCMLSNTFGCTSCEDNFYLTDTQSCERCDDNCLTCISNSRKCLSCANDYFLANYKCETNDNLKLKCDSFSKDGGCVICKRGYYRVGLDCYDCDVKCETCNNNITCLSCNSTNYRTKSGKCLPQSSIVGCDNVTSDGCLKCSEHYFQINGNECDKCDKNCKACSSQTTCVTCSSDMVLSSYGECLNISSISKCLEITNSQCTKCKFWNSPNIEGKYCETKVVWWVILISVLVIIVFLVFIFIVIVLIIRRILAHLHQKEVEKTTTIFAMKLSNVKFILLRGGISVQSKEIDFNSDIEEMPVNEETKQTFCVGNSSKNVVKIQFTISSKIDKLIIRFDPEIVCTCHITDTIQIVSKNIKNGKECYNSITIIGVTKQSTRLDYDELNEEKKLGEGSFGVVFKGTFRGNTVAIKKMKNSNDDKDKSNEFEKEVNMLDKFRNEYIVHFYGAVFIPSHICMVSEFAEYGSLQDLIKHKKSDDIDMKLRVKMLLDAARGILYLHENGILHRDIKPDNILVFSIELNDGVDAKLTDFGSARNVNLLITNMTFTKGIGTPKYMAPEILNKQHYKKPADVFSFAITMYECFGWTDAYPKQSFTYAWDIVDFVVNGKRLPQPKNIDNNIYKIINEAWDDDVNKRSQIKNIIISLENLNI</sequence>
<dbReference type="GO" id="GO:0004715">
    <property type="term" value="F:non-membrane spanning protein tyrosine kinase activity"/>
    <property type="evidence" value="ECO:0007669"/>
    <property type="project" value="UniProtKB-EC"/>
</dbReference>
<dbReference type="SMART" id="SM00181">
    <property type="entry name" value="EGF"/>
    <property type="match status" value="5"/>
</dbReference>
<dbReference type="InterPro" id="IPR017441">
    <property type="entry name" value="Protein_kinase_ATP_BS"/>
</dbReference>
<dbReference type="GO" id="GO:0004674">
    <property type="term" value="F:protein serine/threonine kinase activity"/>
    <property type="evidence" value="ECO:0007669"/>
    <property type="project" value="UniProtKB-KW"/>
</dbReference>
<dbReference type="EMBL" id="KB206380">
    <property type="protein sequence ID" value="ELP92305.1"/>
    <property type="molecule type" value="Genomic_DNA"/>
</dbReference>
<evidence type="ECO:0000313" key="8">
    <source>
        <dbReference type="Proteomes" id="UP000014680"/>
    </source>
</evidence>
<dbReference type="AlphaFoldDB" id="A0A0A1UB29"/>
<dbReference type="InterPro" id="IPR006212">
    <property type="entry name" value="Furin_repeat"/>
</dbReference>
<keyword evidence="2 4" id="KW-0547">Nucleotide-binding</keyword>
<keyword evidence="3 4" id="KW-0067">ATP-binding</keyword>
<dbReference type="PROSITE" id="PS50011">
    <property type="entry name" value="PROTEIN_KINASE_DOM"/>
    <property type="match status" value="1"/>
</dbReference>
<dbReference type="Proteomes" id="UP000014680">
    <property type="component" value="Unassembled WGS sequence"/>
</dbReference>
<name>A0A0A1UB29_ENTIV</name>
<keyword evidence="7" id="KW-0418">Kinase</keyword>